<evidence type="ECO:0000256" key="1">
    <source>
        <dbReference type="ARBA" id="ARBA00004474"/>
    </source>
</evidence>
<dbReference type="AlphaFoldDB" id="A0A4D6WRR9"/>
<evidence type="ECO:0000313" key="5">
    <source>
        <dbReference type="EMBL" id="QCI05441.1"/>
    </source>
</evidence>
<dbReference type="GO" id="GO:0009536">
    <property type="term" value="C:plastid"/>
    <property type="evidence" value="ECO:0007669"/>
    <property type="project" value="UniProtKB-SubCell"/>
</dbReference>
<evidence type="ECO:0000256" key="4">
    <source>
        <dbReference type="ARBA" id="ARBA00022640"/>
    </source>
</evidence>
<keyword evidence="4 5" id="KW-0934">Plastid</keyword>
<proteinExistence type="inferred from homology"/>
<gene>
    <name evidence="5" type="primary">ycf23</name>
</gene>
<comment type="subcellular location">
    <subcellularLocation>
        <location evidence="1">Plastid</location>
    </subcellularLocation>
</comment>
<dbReference type="Pfam" id="PF04481">
    <property type="entry name" value="DUF561"/>
    <property type="match status" value="1"/>
</dbReference>
<evidence type="ECO:0000256" key="3">
    <source>
        <dbReference type="ARBA" id="ARBA00021523"/>
    </source>
</evidence>
<name>A0A4D6WRR9_9FLOR</name>
<reference evidence="5" key="2">
    <citation type="submission" date="2019-04" db="EMBL/GenBank/DDBJ databases">
        <authorList>
            <person name="Pasella M."/>
        </authorList>
    </citation>
    <scope>NUCLEOTIDE SEQUENCE</scope>
    <source>
        <strain evidence="5">PD2952</strain>
    </source>
</reference>
<dbReference type="PANTHER" id="PTHR36895">
    <property type="match status" value="1"/>
</dbReference>
<dbReference type="SUPFAM" id="SSF51569">
    <property type="entry name" value="Aldolase"/>
    <property type="match status" value="1"/>
</dbReference>
<protein>
    <recommendedName>
        <fullName evidence="3">Uncharacterized protein ycf23</fullName>
    </recommendedName>
</protein>
<organism evidence="5">
    <name type="scientific">Crouania attenuata</name>
    <dbReference type="NCBI Taxonomy" id="42002"/>
    <lineage>
        <taxon>Eukaryota</taxon>
        <taxon>Rhodophyta</taxon>
        <taxon>Florideophyceae</taxon>
        <taxon>Rhodymeniophycidae</taxon>
        <taxon>Ceramiales</taxon>
        <taxon>Callithamniaceae</taxon>
        <taxon>Crouania</taxon>
    </lineage>
</organism>
<dbReference type="EMBL" id="MK814632">
    <property type="protein sequence ID" value="QCI05441.1"/>
    <property type="molecule type" value="Genomic_DNA"/>
</dbReference>
<accession>A0A4D6WRR9</accession>
<comment type="similarity">
    <text evidence="2">Belongs to the ycf23 family.</text>
</comment>
<sequence length="265" mass="29476">MRHNVLKVIAGINNFRLDQIVKLVKASELVFADYIDIAANYRLVSIIKSISNLPVCASSIEPLELYNCVLAGADLVELGNFDTFYSSNIYLSADEILKLAIETRSLLPHTYLSVTIPHVLSLDEQVKLSINLENIGVNMLQTEGYNTSKILKNINSKYNDNFLSSTTQASSALSSLNVITQVVSIPVIAASGFNSISSSIARSYKSFGVAIGSYLKKYNNLIDISCRLHEIIRSLSYQNIKYSNDDCFYLRMNALNLNKSIIIKR</sequence>
<evidence type="ECO:0000256" key="2">
    <source>
        <dbReference type="ARBA" id="ARBA00009664"/>
    </source>
</evidence>
<dbReference type="InterPro" id="IPR007570">
    <property type="entry name" value="Uncharacterised_Ycf23"/>
</dbReference>
<geneLocation type="plastid" evidence="5"/>
<dbReference type="PANTHER" id="PTHR36895:SF1">
    <property type="entry name" value="YCF23 PROTEIN"/>
    <property type="match status" value="1"/>
</dbReference>
<reference evidence="5" key="1">
    <citation type="journal article" date="2019" name="Mol. Phylogenet. Evol.">
        <title>Morphological evolution and classification of the red algal order Ceramiales inferred using plastid phylogenomics.</title>
        <authorList>
            <person name="Diaz-Tapia P."/>
            <person name="Pasella M.M."/>
            <person name="Verbruggen H."/>
            <person name="Maggs C.A."/>
        </authorList>
    </citation>
    <scope>NUCLEOTIDE SEQUENCE</scope>
    <source>
        <strain evidence="5">PD2952</strain>
    </source>
</reference>